<name>A0A5N6E6A5_9EURO</name>
<evidence type="ECO:0000313" key="2">
    <source>
        <dbReference type="Proteomes" id="UP000326799"/>
    </source>
</evidence>
<accession>A0A5N6E6A5</accession>
<organism evidence="1 2">
    <name type="scientific">Aspergillus novoparasiticus</name>
    <dbReference type="NCBI Taxonomy" id="986946"/>
    <lineage>
        <taxon>Eukaryota</taxon>
        <taxon>Fungi</taxon>
        <taxon>Dikarya</taxon>
        <taxon>Ascomycota</taxon>
        <taxon>Pezizomycotina</taxon>
        <taxon>Eurotiomycetes</taxon>
        <taxon>Eurotiomycetidae</taxon>
        <taxon>Eurotiales</taxon>
        <taxon>Aspergillaceae</taxon>
        <taxon>Aspergillus</taxon>
        <taxon>Aspergillus subgen. Circumdati</taxon>
    </lineage>
</organism>
<dbReference type="AlphaFoldDB" id="A0A5N6E6A5"/>
<dbReference type="EMBL" id="ML733705">
    <property type="protein sequence ID" value="KAB8213101.1"/>
    <property type="molecule type" value="Genomic_DNA"/>
</dbReference>
<reference evidence="1 2" key="1">
    <citation type="submission" date="2019-04" db="EMBL/GenBank/DDBJ databases">
        <title>Fungal friends and foes A comparative genomics study of 23 Aspergillus species from section Flavi.</title>
        <authorList>
            <consortium name="DOE Joint Genome Institute"/>
            <person name="Kjaerbolling I."/>
            <person name="Vesth T.C."/>
            <person name="Frisvad J.C."/>
            <person name="Nybo J.L."/>
            <person name="Theobald S."/>
            <person name="Kildgaard S."/>
            <person name="Petersen T.I."/>
            <person name="Kuo A."/>
            <person name="Sato A."/>
            <person name="Lyhne E.K."/>
            <person name="Kogle M.E."/>
            <person name="Wiebenga A."/>
            <person name="Kun R.S."/>
            <person name="Lubbers R.J."/>
            <person name="Makela M.R."/>
            <person name="Barry K."/>
            <person name="Chovatia M."/>
            <person name="Clum A."/>
            <person name="Daum C."/>
            <person name="Haridas S."/>
            <person name="He G."/>
            <person name="LaButti K."/>
            <person name="Lipzen A."/>
            <person name="Mondo S."/>
            <person name="Pangilinan J."/>
            <person name="Riley R."/>
            <person name="Salamov A."/>
            <person name="Simmons B.A."/>
            <person name="Magnuson J.K."/>
            <person name="Henrissat B."/>
            <person name="Mortensen U.H."/>
            <person name="Larsen T.O."/>
            <person name="De vries R.P."/>
            <person name="Grigoriev I.V."/>
            <person name="Machida M."/>
            <person name="Baker S.E."/>
            <person name="Andersen M.R."/>
        </authorList>
    </citation>
    <scope>NUCLEOTIDE SEQUENCE [LARGE SCALE GENOMIC DNA]</scope>
    <source>
        <strain evidence="1 2">CBS 126849</strain>
    </source>
</reference>
<keyword evidence="2" id="KW-1185">Reference proteome</keyword>
<gene>
    <name evidence="1" type="ORF">BDV33DRAFT_185459</name>
</gene>
<protein>
    <submittedName>
        <fullName evidence="1">Uncharacterized protein</fullName>
    </submittedName>
</protein>
<dbReference type="Proteomes" id="UP000326799">
    <property type="component" value="Unassembled WGS sequence"/>
</dbReference>
<sequence>MCFSQVHSSFSYHVLKKFQSRTTCRRRLVDEIAEPANPPAIVLQHLDDFLYNTSATKALSATEV</sequence>
<proteinExistence type="predicted"/>
<evidence type="ECO:0000313" key="1">
    <source>
        <dbReference type="EMBL" id="KAB8213101.1"/>
    </source>
</evidence>